<comment type="similarity">
    <text evidence="1">Belongs to the Mediator complex subunit 14 family.</text>
</comment>
<evidence type="ECO:0000256" key="1">
    <source>
        <dbReference type="RuleBase" id="RU365082"/>
    </source>
</evidence>
<keyword evidence="1" id="KW-0539">Nucleus</keyword>
<keyword evidence="1" id="KW-0804">Transcription</keyword>
<proteinExistence type="inferred from homology"/>
<reference evidence="3" key="1">
    <citation type="submission" date="2022-07" db="EMBL/GenBank/DDBJ databases">
        <title>Evaluation of T. orientalis genome assembly methods using nanopore sequencing and analysis of variation between genomes.</title>
        <authorList>
            <person name="Yam J."/>
            <person name="Micallef M.L."/>
            <person name="Liu M."/>
            <person name="Djordjevic S.P."/>
            <person name="Bogema D.R."/>
            <person name="Jenkins C."/>
        </authorList>
    </citation>
    <scope>NUCLEOTIDE SEQUENCE</scope>
    <source>
        <strain evidence="3">Fish Creek</strain>
    </source>
</reference>
<dbReference type="GO" id="GO:0016592">
    <property type="term" value="C:mediator complex"/>
    <property type="evidence" value="ECO:0007669"/>
    <property type="project" value="UniProtKB-UniRule"/>
</dbReference>
<dbReference type="EMBL" id="CP056068">
    <property type="protein sequence ID" value="UKJ90435.2"/>
    <property type="molecule type" value="Genomic_DNA"/>
</dbReference>
<dbReference type="Pfam" id="PF08638">
    <property type="entry name" value="Med14"/>
    <property type="match status" value="1"/>
</dbReference>
<evidence type="ECO:0000313" key="4">
    <source>
        <dbReference type="Proteomes" id="UP000244803"/>
    </source>
</evidence>
<dbReference type="GO" id="GO:0003712">
    <property type="term" value="F:transcription coregulator activity"/>
    <property type="evidence" value="ECO:0007669"/>
    <property type="project" value="UniProtKB-UniRule"/>
</dbReference>
<evidence type="ECO:0000313" key="3">
    <source>
        <dbReference type="EMBL" id="UKJ90435.2"/>
    </source>
</evidence>
<keyword evidence="1" id="KW-0805">Transcription regulation</keyword>
<organism evidence="3 4">
    <name type="scientific">Theileria orientalis</name>
    <dbReference type="NCBI Taxonomy" id="68886"/>
    <lineage>
        <taxon>Eukaryota</taxon>
        <taxon>Sar</taxon>
        <taxon>Alveolata</taxon>
        <taxon>Apicomplexa</taxon>
        <taxon>Aconoidasida</taxon>
        <taxon>Piroplasmida</taxon>
        <taxon>Theileriidae</taxon>
        <taxon>Theileria</taxon>
    </lineage>
</organism>
<dbReference type="Proteomes" id="UP000244803">
    <property type="component" value="Chromosome 2"/>
</dbReference>
<keyword evidence="1" id="KW-0010">Activator</keyword>
<dbReference type="OrthoDB" id="360596at2759"/>
<evidence type="ECO:0000259" key="2">
    <source>
        <dbReference type="Pfam" id="PF08638"/>
    </source>
</evidence>
<protein>
    <recommendedName>
        <fullName evidence="1">Mediator of RNA polymerase II transcription subunit 14</fullName>
    </recommendedName>
    <alternativeName>
        <fullName evidence="1">Mediator complex subunit 14</fullName>
    </alternativeName>
</protein>
<name>A0A976M8E3_THEOR</name>
<gene>
    <name evidence="3" type="ORF">MACJ_001368</name>
</gene>
<comment type="subcellular location">
    <subcellularLocation>
        <location evidence="1">Nucleus</location>
    </subcellularLocation>
</comment>
<comment type="subunit">
    <text evidence="1">Component of the Mediator complex.</text>
</comment>
<accession>A0A976M8E3</accession>
<sequence length="782" mass="91420">MVDEIDSFVGVSYVDLLSKSLARCIIDWKCFVERIVSETNKKNLRIALIQYCRGQREIFLKLKVLFDLVKYQKNIDKLLQYSTQYDEYIDNSVQDLSKNICVIENNIMPAPNVTLGVDLLNTFSYTRIPSMIGEISKSAVDNTIPVMKIDPDTIDLCLNRLQIQFYVLFKLSECSSVCKVDFKNGVCCFTRENFFHIELLYDFSQYQITKLKLFINNYYVNNMVNIMNYILNHRLTHKTKADAIPETNAPNSELCNDKEDCNVDNVFDIIYNITNSYIGKLIMKYLYKQVINYNNNKYIVYNYEHSVDDGNVKANELSEEKEVVERLKVECYNRYKNRKDSGLTMVFTRNENGDVNLRVDQLNLSYPGVHNYNVDYWLYKLSDELEKYQLEVYKSKVELVNDQYNQLLELITSEYSNKKLTQGNCLFKHNNVSELYLIEDNARLKNEIKLEESEPKKLGQLGKYEQVWMNRFNGSLNFYEYTGEFNLNETLFMLKLNKITQLLDVKYKNYEKFVMNGAPQTNVTCPVCTINSELYSINKEGDRGYGKVKVDPEQKIDFREKVKQEPDVKASNYDGMELDENRMESDYDDEDIDNHLVSVLLANNKYLIFNTNNNLHVLGMYQVHPLYSRKLVNDNNTEENDDFGLRLVLNVLVHDYVTIHNNIALFDGMNNMIGTVELESLYQPSVKEGLLNILSGLLSLEFMNRTPGLSYGVSADTYSRYFVTEPIDSDLKLVIFKFGELNMSITFKNGLFYKVWKDDREIMFRNDQHPNEFMSKILNQRG</sequence>
<dbReference type="InterPro" id="IPR055122">
    <property type="entry name" value="Med14_N"/>
</dbReference>
<dbReference type="AlphaFoldDB" id="A0A976M8E3"/>
<comment type="function">
    <text evidence="1">Component of the Mediator complex, a coactivator involved in the regulated transcription of nearly all RNA polymerase II-dependent genes. Mediator functions as a bridge to convey information from gene-specific regulatory proteins to the basal RNA polymerase II transcription machinery. Mediator is recruited to promoters by direct interactions with regulatory proteins and serves as a scaffold for the assembly of a functional preinitiation complex with RNA polymerase II and the general transcription factors.</text>
</comment>
<feature type="domain" description="Mediator complex subunit MED14 N-terminal" evidence="2">
    <location>
        <begin position="12"/>
        <end position="201"/>
    </location>
</feature>